<dbReference type="InterPro" id="IPR055346">
    <property type="entry name" value="Fe-S_cluster_assembly_SufBD"/>
</dbReference>
<accession>A0A0A7GIZ5</accession>
<dbReference type="Pfam" id="PF01458">
    <property type="entry name" value="SUFBD_core"/>
    <property type="match status" value="1"/>
</dbReference>
<evidence type="ECO:0000259" key="2">
    <source>
        <dbReference type="Pfam" id="PF01458"/>
    </source>
</evidence>
<reference evidence="3 4" key="1">
    <citation type="journal article" date="2015" name="Appl. Environ. Microbiol.">
        <title>The Geoglobus acetivorans genome: Fe(III) reduction, acetate utilization, autotrophic growth, and degradation of aromatic compounds in a hyperthermophilic archaeon.</title>
        <authorList>
            <person name="Mardanov A.V."/>
            <person name="Slododkina G.B."/>
            <person name="Slobodkin A.I."/>
            <person name="Beletsky A.V."/>
            <person name="Gavrilov S.N."/>
            <person name="Kublanov I.V."/>
            <person name="Bonch-Osmolovskaya E.A."/>
            <person name="Skryabin K.G."/>
            <person name="Ravin N.V."/>
        </authorList>
    </citation>
    <scope>NUCLEOTIDE SEQUENCE [LARGE SCALE GENOMIC DNA]</scope>
    <source>
        <strain evidence="3 4">SBH6</strain>
    </source>
</reference>
<dbReference type="AlphaFoldDB" id="A0A0A7GIZ5"/>
<dbReference type="STRING" id="565033.GACE_1891"/>
<gene>
    <name evidence="3" type="ORF">GACE_1891</name>
</gene>
<feature type="domain" description="SUF system FeS cluster assembly SufBD core" evidence="2">
    <location>
        <begin position="115"/>
        <end position="342"/>
    </location>
</feature>
<protein>
    <submittedName>
        <fullName evidence="3">Iron-sulfur cluster assembly protein SufB</fullName>
    </submittedName>
</protein>
<dbReference type="SUPFAM" id="SSF101960">
    <property type="entry name" value="Stabilizer of iron transporter SufD"/>
    <property type="match status" value="1"/>
</dbReference>
<dbReference type="PANTHER" id="PTHR30508:SF1">
    <property type="entry name" value="UPF0051 PROTEIN ABCI8, CHLOROPLASTIC-RELATED"/>
    <property type="match status" value="1"/>
</dbReference>
<dbReference type="InterPro" id="IPR037284">
    <property type="entry name" value="SUF_FeS_clus_asmbl_SufBD_sf"/>
</dbReference>
<name>A0A0A7GIZ5_GEOAI</name>
<evidence type="ECO:0000313" key="3">
    <source>
        <dbReference type="EMBL" id="AIY90917.1"/>
    </source>
</evidence>
<evidence type="ECO:0000313" key="4">
    <source>
        <dbReference type="Proteomes" id="UP000030624"/>
    </source>
</evidence>
<dbReference type="eggNOG" id="arCOG01715">
    <property type="taxonomic scope" value="Archaea"/>
</dbReference>
<dbReference type="InterPro" id="IPR000825">
    <property type="entry name" value="SUF_FeS_clus_asmbl_SufBD_core"/>
</dbReference>
<organism evidence="3 4">
    <name type="scientific">Geoglobus acetivorans</name>
    <dbReference type="NCBI Taxonomy" id="565033"/>
    <lineage>
        <taxon>Archaea</taxon>
        <taxon>Methanobacteriati</taxon>
        <taxon>Methanobacteriota</taxon>
        <taxon>Archaeoglobi</taxon>
        <taxon>Archaeoglobales</taxon>
        <taxon>Archaeoglobaceae</taxon>
        <taxon>Geoglobus</taxon>
    </lineage>
</organism>
<dbReference type="KEGG" id="gac:GACE_1891"/>
<dbReference type="HOGENOM" id="CLU_026231_0_1_2"/>
<dbReference type="GeneID" id="24798465"/>
<dbReference type="Proteomes" id="UP000030624">
    <property type="component" value="Chromosome"/>
</dbReference>
<dbReference type="GO" id="GO:0016226">
    <property type="term" value="P:iron-sulfur cluster assembly"/>
    <property type="evidence" value="ECO:0007669"/>
    <property type="project" value="InterPro"/>
</dbReference>
<proteinExistence type="inferred from homology"/>
<evidence type="ECO:0000256" key="1">
    <source>
        <dbReference type="ARBA" id="ARBA00043967"/>
    </source>
</evidence>
<sequence length="370" mass="41261">MSERISELESDQVKRRLESVGIELESDRRSATFVQIDQESVISRSFFEGVEIMSIKNALEKYDWLRDYFWKAVKKDQDDYTREADSPDVNGYFIRAKKGVRVQFPVEACLYLRTQGHKQKVHNIIIAEEGSELNIISGCTSHPGVAAGLHIGISEFFVKKDARLTFTMIHSWESDIEVRPRSAAIVEENGTFISNYVLMNPVRLVQMYPTAFLNGRNSRAIFSSIVVGLEGSIVDIGSRAVLNGENSSAEIISRAISRGGRIVARGSLVGNAPEVKGHLECKGLMLSQNGSIVAIPELEAKYPDVELSHEAAIGKIAEEEIYYLMARGFSRDEATSAIIRGFLDLEIKDIPEMLKAEIDKAISLVEKDLL</sequence>
<dbReference type="PANTHER" id="PTHR30508">
    <property type="entry name" value="FES CLUSTER ASSEMBLY PROTEIN SUF"/>
    <property type="match status" value="1"/>
</dbReference>
<comment type="similarity">
    <text evidence="1">Belongs to the iron-sulfur cluster assembly SufBD family.</text>
</comment>
<dbReference type="EMBL" id="CP009552">
    <property type="protein sequence ID" value="AIY90917.1"/>
    <property type="molecule type" value="Genomic_DNA"/>
</dbReference>
<dbReference type="RefSeq" id="WP_048092944.1">
    <property type="nucleotide sequence ID" value="NZ_CP009552.1"/>
</dbReference>